<evidence type="ECO:0000256" key="2">
    <source>
        <dbReference type="ARBA" id="ARBA00023015"/>
    </source>
</evidence>
<dbReference type="InterPro" id="IPR013249">
    <property type="entry name" value="RNA_pol_sigma70_r4_t2"/>
</dbReference>
<evidence type="ECO:0000313" key="8">
    <source>
        <dbReference type="EMBL" id="TQL32203.1"/>
    </source>
</evidence>
<dbReference type="Gene3D" id="1.10.10.10">
    <property type="entry name" value="Winged helix-like DNA-binding domain superfamily/Winged helix DNA-binding domain"/>
    <property type="match status" value="1"/>
</dbReference>
<dbReference type="InterPro" id="IPR036388">
    <property type="entry name" value="WH-like_DNA-bd_sf"/>
</dbReference>
<evidence type="ECO:0000259" key="7">
    <source>
        <dbReference type="Pfam" id="PF08281"/>
    </source>
</evidence>
<name>A0A542X8N7_9MICO</name>
<dbReference type="InterPro" id="IPR013324">
    <property type="entry name" value="RNA_pol_sigma_r3/r4-like"/>
</dbReference>
<accession>A0A542X8N7</accession>
<dbReference type="GO" id="GO:0016987">
    <property type="term" value="F:sigma factor activity"/>
    <property type="evidence" value="ECO:0007669"/>
    <property type="project" value="UniProtKB-KW"/>
</dbReference>
<dbReference type="InterPro" id="IPR007627">
    <property type="entry name" value="RNA_pol_sigma70_r2"/>
</dbReference>
<dbReference type="Pfam" id="PF08281">
    <property type="entry name" value="Sigma70_r4_2"/>
    <property type="match status" value="1"/>
</dbReference>
<evidence type="ECO:0000256" key="5">
    <source>
        <dbReference type="ARBA" id="ARBA00023163"/>
    </source>
</evidence>
<dbReference type="InterPro" id="IPR039425">
    <property type="entry name" value="RNA_pol_sigma-70-like"/>
</dbReference>
<dbReference type="Gene3D" id="1.10.1740.10">
    <property type="match status" value="1"/>
</dbReference>
<keyword evidence="3" id="KW-0731">Sigma factor</keyword>
<comment type="similarity">
    <text evidence="1">Belongs to the sigma-70 factor family. ECF subfamily.</text>
</comment>
<feature type="domain" description="RNA polymerase sigma factor 70 region 4 type 2" evidence="7">
    <location>
        <begin position="110"/>
        <end position="160"/>
    </location>
</feature>
<dbReference type="AlphaFoldDB" id="A0A542X8N7"/>
<feature type="domain" description="RNA polymerase sigma-70 region 2" evidence="6">
    <location>
        <begin position="14"/>
        <end position="80"/>
    </location>
</feature>
<dbReference type="GO" id="GO:0003677">
    <property type="term" value="F:DNA binding"/>
    <property type="evidence" value="ECO:0007669"/>
    <property type="project" value="UniProtKB-KW"/>
</dbReference>
<keyword evidence="2" id="KW-0805">Transcription regulation</keyword>
<dbReference type="GO" id="GO:0006352">
    <property type="term" value="P:DNA-templated transcription initiation"/>
    <property type="evidence" value="ECO:0007669"/>
    <property type="project" value="InterPro"/>
</dbReference>
<dbReference type="Pfam" id="PF04542">
    <property type="entry name" value="Sigma70_r2"/>
    <property type="match status" value="1"/>
</dbReference>
<comment type="caution">
    <text evidence="8">The sequence shown here is derived from an EMBL/GenBank/DDBJ whole genome shotgun (WGS) entry which is preliminary data.</text>
</comment>
<keyword evidence="4" id="KW-0238">DNA-binding</keyword>
<dbReference type="EMBL" id="VFOK01000001">
    <property type="protein sequence ID" value="TQL32203.1"/>
    <property type="molecule type" value="Genomic_DNA"/>
</dbReference>
<evidence type="ECO:0000256" key="3">
    <source>
        <dbReference type="ARBA" id="ARBA00023082"/>
    </source>
</evidence>
<evidence type="ECO:0000313" key="9">
    <source>
        <dbReference type="Proteomes" id="UP000318336"/>
    </source>
</evidence>
<dbReference type="OrthoDB" id="3688906at2"/>
<dbReference type="InterPro" id="IPR013325">
    <property type="entry name" value="RNA_pol_sigma_r2"/>
</dbReference>
<dbReference type="PANTHER" id="PTHR43133:SF50">
    <property type="entry name" value="ECF RNA POLYMERASE SIGMA FACTOR SIGM"/>
    <property type="match status" value="1"/>
</dbReference>
<dbReference type="NCBIfam" id="TIGR02937">
    <property type="entry name" value="sigma70-ECF"/>
    <property type="match status" value="1"/>
</dbReference>
<proteinExistence type="inferred from homology"/>
<dbReference type="Proteomes" id="UP000318336">
    <property type="component" value="Unassembled WGS sequence"/>
</dbReference>
<reference evidence="8 9" key="1">
    <citation type="submission" date="2019-06" db="EMBL/GenBank/DDBJ databases">
        <title>Sequencing the genomes of 1000 actinobacteria strains.</title>
        <authorList>
            <person name="Klenk H.-P."/>
        </authorList>
    </citation>
    <scope>NUCLEOTIDE SEQUENCE [LARGE SCALE GENOMIC DNA]</scope>
    <source>
        <strain evidence="8 9">DSM 24617</strain>
    </source>
</reference>
<dbReference type="PANTHER" id="PTHR43133">
    <property type="entry name" value="RNA POLYMERASE ECF-TYPE SIGMA FACTO"/>
    <property type="match status" value="1"/>
</dbReference>
<dbReference type="RefSeq" id="WP_142004336.1">
    <property type="nucleotide sequence ID" value="NZ_CAJTBP010000001.1"/>
</dbReference>
<sequence length="180" mass="20182">MSRATPTDRDLEELLRTYGGRLSALAWSLTGHRQDAEDLLQETFAQAIHRWERVVASRSVGAYLRTMMVNQFLTGRRRAASREVVSDAAVRDHEEAVVVDLDAAWTRDHLVRLVTRLPPRQRAVVVLRYLEELSVTETAEALRMSTGAVRSNTHRALRSLRGELEPEEDGVVAPVAPTTA</sequence>
<keyword evidence="9" id="KW-1185">Reference proteome</keyword>
<dbReference type="SUPFAM" id="SSF88946">
    <property type="entry name" value="Sigma2 domain of RNA polymerase sigma factors"/>
    <property type="match status" value="1"/>
</dbReference>
<dbReference type="CDD" id="cd06171">
    <property type="entry name" value="Sigma70_r4"/>
    <property type="match status" value="1"/>
</dbReference>
<evidence type="ECO:0000259" key="6">
    <source>
        <dbReference type="Pfam" id="PF04542"/>
    </source>
</evidence>
<dbReference type="SUPFAM" id="SSF88659">
    <property type="entry name" value="Sigma3 and sigma4 domains of RNA polymerase sigma factors"/>
    <property type="match status" value="1"/>
</dbReference>
<gene>
    <name evidence="8" type="ORF">FB554_0323</name>
</gene>
<evidence type="ECO:0000256" key="4">
    <source>
        <dbReference type="ARBA" id="ARBA00023125"/>
    </source>
</evidence>
<organism evidence="8 9">
    <name type="scientific">Barrientosiimonas humi</name>
    <dbReference type="NCBI Taxonomy" id="999931"/>
    <lineage>
        <taxon>Bacteria</taxon>
        <taxon>Bacillati</taxon>
        <taxon>Actinomycetota</taxon>
        <taxon>Actinomycetes</taxon>
        <taxon>Micrococcales</taxon>
        <taxon>Dermacoccaceae</taxon>
        <taxon>Barrientosiimonas</taxon>
    </lineage>
</organism>
<dbReference type="InterPro" id="IPR014284">
    <property type="entry name" value="RNA_pol_sigma-70_dom"/>
</dbReference>
<protein>
    <submittedName>
        <fullName evidence="8">RNA polymerase sigma-70 factor (Sigma-E family)</fullName>
    </submittedName>
</protein>
<evidence type="ECO:0000256" key="1">
    <source>
        <dbReference type="ARBA" id="ARBA00010641"/>
    </source>
</evidence>
<keyword evidence="5" id="KW-0804">Transcription</keyword>